<feature type="compositionally biased region" description="Polar residues" evidence="1">
    <location>
        <begin position="655"/>
        <end position="664"/>
    </location>
</feature>
<organism evidence="2 3">
    <name type="scientific">Porites evermanni</name>
    <dbReference type="NCBI Taxonomy" id="104178"/>
    <lineage>
        <taxon>Eukaryota</taxon>
        <taxon>Metazoa</taxon>
        <taxon>Cnidaria</taxon>
        <taxon>Anthozoa</taxon>
        <taxon>Hexacorallia</taxon>
        <taxon>Scleractinia</taxon>
        <taxon>Fungiina</taxon>
        <taxon>Poritidae</taxon>
        <taxon>Porites</taxon>
    </lineage>
</organism>
<dbReference type="InterPro" id="IPR027417">
    <property type="entry name" value="P-loop_NTPase"/>
</dbReference>
<evidence type="ECO:0000256" key="1">
    <source>
        <dbReference type="SAM" id="MobiDB-lite"/>
    </source>
</evidence>
<name>A0ABN8PUZ6_9CNID</name>
<feature type="non-terminal residue" evidence="2">
    <location>
        <position position="848"/>
    </location>
</feature>
<evidence type="ECO:0000313" key="3">
    <source>
        <dbReference type="Proteomes" id="UP001159427"/>
    </source>
</evidence>
<evidence type="ECO:0000313" key="2">
    <source>
        <dbReference type="EMBL" id="CAH3151455.1"/>
    </source>
</evidence>
<feature type="region of interest" description="Disordered" evidence="1">
    <location>
        <begin position="636"/>
        <end position="703"/>
    </location>
</feature>
<reference evidence="2 3" key="1">
    <citation type="submission" date="2022-05" db="EMBL/GenBank/DDBJ databases">
        <authorList>
            <consortium name="Genoscope - CEA"/>
            <person name="William W."/>
        </authorList>
    </citation>
    <scope>NUCLEOTIDE SEQUENCE [LARGE SCALE GENOMIC DNA]</scope>
</reference>
<dbReference type="SUPFAM" id="SSF52540">
    <property type="entry name" value="P-loop containing nucleoside triphosphate hydrolases"/>
    <property type="match status" value="1"/>
</dbReference>
<dbReference type="Proteomes" id="UP001159427">
    <property type="component" value="Unassembled WGS sequence"/>
</dbReference>
<gene>
    <name evidence="2" type="ORF">PEVE_00000438</name>
</gene>
<dbReference type="InterPro" id="IPR000212">
    <property type="entry name" value="DNA_helicase_UvrD/REP"/>
</dbReference>
<comment type="caution">
    <text evidence="2">The sequence shown here is derived from an EMBL/GenBank/DDBJ whole genome shotgun (WGS) entry which is preliminary data.</text>
</comment>
<dbReference type="PANTHER" id="PTHR11070">
    <property type="entry name" value="UVRD / RECB / PCRA DNA HELICASE FAMILY MEMBER"/>
    <property type="match status" value="1"/>
</dbReference>
<dbReference type="EMBL" id="CALNXI010001012">
    <property type="protein sequence ID" value="CAH3151455.1"/>
    <property type="molecule type" value="Genomic_DNA"/>
</dbReference>
<keyword evidence="3" id="KW-1185">Reference proteome</keyword>
<feature type="compositionally biased region" description="Polar residues" evidence="1">
    <location>
        <begin position="672"/>
        <end position="685"/>
    </location>
</feature>
<sequence length="848" mass="96705">MLGLSGKCVQINPGDEGRYDMVEGIRLGLEREFRDWKSPRGTHMVPDSFPSHQSNKGSSAEEVIYDLLKQCGTQRKEPMFVVHSCPFSEHIPESGRKKSWIMGETDFVIIHKIHGPIYIEVKATDTGKSYKEAEEQLQKGKLALQKRFEEAVKGEISTKKVTEMFKYLPAFVAMPNCPRPSPVCSQDNALYQEDCSSLEAFVKWWNDHVANSRHPAVSQKMYECLVIRFVGLSYLRPCLGLRINDDDKYMIFLTQKEMQVLARKSAPVLWIRGPAGSGKTFLLIEKAITLAEGILEDHSKEKEKILVLCYNQVLCKDLEKKIKSQLPANEDVRSFLHFQTFTTLVKSLACYPWTPKNKEEKEECVNVALENLQTQAESPSGINSMYDHILVDEGQDLFGENWPKLIQHMHKNFQLDKEKSRAKRGVFWVMYDLNQHLYFAKEQADSHFAFLSNSAELNEVLRNTGNVFMQSMKYYESLPDDSPITLGHGLPGLPIEWDNSLVRRSGEEREGARSVVQWIKKLEKQGVRPRDICILVENQDKQRLLKPEIEGIGEQCQTGDDLVEKFLSCAVLESIRRFKGMESKVVILYNPPFQDDPIIGTKELLYTAMSRCSCLLVVISTKQGCKALKSDVGVNEESRGKRPYTSRLLTRPASVLQSQQQGNVNDADVSLCSLQKSSRSESQQPSGGGDDDDDDDEDVSFSDLLEISPNQIKKYMYHQKLSEKRAASNEPRPMEVEGRSLIEPGDPNIPDAIRGNAFTLLEEVVRENLKYIPDVCKMNYTMIIAAIEYEAYQKRRAECQPRRYTADLRKLKMKIITCNKEKICHDCVMNALKTATKIRGMVFVEYFI</sequence>
<dbReference type="Gene3D" id="3.40.50.300">
    <property type="entry name" value="P-loop containing nucleotide triphosphate hydrolases"/>
    <property type="match status" value="2"/>
</dbReference>
<evidence type="ECO:0008006" key="4">
    <source>
        <dbReference type="Google" id="ProtNLM"/>
    </source>
</evidence>
<protein>
    <recommendedName>
        <fullName evidence="4">DNA helicase</fullName>
    </recommendedName>
</protein>
<accession>A0ABN8PUZ6</accession>
<feature type="compositionally biased region" description="Acidic residues" evidence="1">
    <location>
        <begin position="689"/>
        <end position="700"/>
    </location>
</feature>
<proteinExistence type="predicted"/>